<sequence>MRPLSSCYSRSIVRDIRLDLRKSNFRCSLFKNSNTGHWAPVVIYAPEMIVLDHRLSRIPETSSLSTNTTSSRINMGLELPQCLPSHPPEFTALNNLQHVIVWAAERYGYTVSRD</sequence>
<reference evidence="2" key="3">
    <citation type="submission" date="2020-12" db="UniProtKB">
        <authorList>
            <consortium name="EnsemblPlants"/>
        </authorList>
    </citation>
    <scope>IDENTIFICATION</scope>
</reference>
<reference evidence="1 3" key="2">
    <citation type="journal article" date="2018" name="Plant J.">
        <title>The Physcomitrella patens chromosome-scale assembly reveals moss genome structure and evolution.</title>
        <authorList>
            <person name="Lang D."/>
            <person name="Ullrich K.K."/>
            <person name="Murat F."/>
            <person name="Fuchs J."/>
            <person name="Jenkins J."/>
            <person name="Haas F.B."/>
            <person name="Piednoel M."/>
            <person name="Gundlach H."/>
            <person name="Van Bel M."/>
            <person name="Meyberg R."/>
            <person name="Vives C."/>
            <person name="Morata J."/>
            <person name="Symeonidi A."/>
            <person name="Hiss M."/>
            <person name="Muchero W."/>
            <person name="Kamisugi Y."/>
            <person name="Saleh O."/>
            <person name="Blanc G."/>
            <person name="Decker E.L."/>
            <person name="van Gessel N."/>
            <person name="Grimwood J."/>
            <person name="Hayes R.D."/>
            <person name="Graham S.W."/>
            <person name="Gunter L.E."/>
            <person name="McDaniel S.F."/>
            <person name="Hoernstein S.N.W."/>
            <person name="Larsson A."/>
            <person name="Li F.W."/>
            <person name="Perroud P.F."/>
            <person name="Phillips J."/>
            <person name="Ranjan P."/>
            <person name="Rokshar D.S."/>
            <person name="Rothfels C.J."/>
            <person name="Schneider L."/>
            <person name="Shu S."/>
            <person name="Stevenson D.W."/>
            <person name="Thummler F."/>
            <person name="Tillich M."/>
            <person name="Villarreal Aguilar J.C."/>
            <person name="Widiez T."/>
            <person name="Wong G.K."/>
            <person name="Wymore A."/>
            <person name="Zhang Y."/>
            <person name="Zimmer A.D."/>
            <person name="Quatrano R.S."/>
            <person name="Mayer K.F.X."/>
            <person name="Goodstein D."/>
            <person name="Casacuberta J.M."/>
            <person name="Vandepoele K."/>
            <person name="Reski R."/>
            <person name="Cuming A.C."/>
            <person name="Tuskan G.A."/>
            <person name="Maumus F."/>
            <person name="Salse J."/>
            <person name="Schmutz J."/>
            <person name="Rensing S.A."/>
        </authorList>
    </citation>
    <scope>NUCLEOTIDE SEQUENCE [LARGE SCALE GENOMIC DNA]</scope>
    <source>
        <strain evidence="2 3">cv. Gransden 2004</strain>
    </source>
</reference>
<dbReference type="AlphaFoldDB" id="A0A2K1IEQ8"/>
<evidence type="ECO:0000313" key="3">
    <source>
        <dbReference type="Proteomes" id="UP000006727"/>
    </source>
</evidence>
<evidence type="ECO:0000313" key="2">
    <source>
        <dbReference type="EnsemblPlants" id="PAC:32979592.CDS.1"/>
    </source>
</evidence>
<name>A0A2K1IEQ8_PHYPA</name>
<proteinExistence type="predicted"/>
<accession>A0A2K1IEQ8</accession>
<dbReference type="Gramene" id="Pp3c25_13370V3.1">
    <property type="protein sequence ID" value="PAC:32979592.CDS.1"/>
    <property type="gene ID" value="Pp3c25_13370"/>
</dbReference>
<protein>
    <submittedName>
        <fullName evidence="1 2">Uncharacterized protein</fullName>
    </submittedName>
</protein>
<organism evidence="1">
    <name type="scientific">Physcomitrium patens</name>
    <name type="common">Spreading-leaved earth moss</name>
    <name type="synonym">Physcomitrella patens</name>
    <dbReference type="NCBI Taxonomy" id="3218"/>
    <lineage>
        <taxon>Eukaryota</taxon>
        <taxon>Viridiplantae</taxon>
        <taxon>Streptophyta</taxon>
        <taxon>Embryophyta</taxon>
        <taxon>Bryophyta</taxon>
        <taxon>Bryophytina</taxon>
        <taxon>Bryopsida</taxon>
        <taxon>Funariidae</taxon>
        <taxon>Funariales</taxon>
        <taxon>Funariaceae</taxon>
        <taxon>Physcomitrium</taxon>
    </lineage>
</organism>
<dbReference type="Proteomes" id="UP000006727">
    <property type="component" value="Chromosome 25"/>
</dbReference>
<reference evidence="1 3" key="1">
    <citation type="journal article" date="2008" name="Science">
        <title>The Physcomitrella genome reveals evolutionary insights into the conquest of land by plants.</title>
        <authorList>
            <person name="Rensing S."/>
            <person name="Lang D."/>
            <person name="Zimmer A."/>
            <person name="Terry A."/>
            <person name="Salamov A."/>
            <person name="Shapiro H."/>
            <person name="Nishiyama T."/>
            <person name="Perroud P.-F."/>
            <person name="Lindquist E."/>
            <person name="Kamisugi Y."/>
            <person name="Tanahashi T."/>
            <person name="Sakakibara K."/>
            <person name="Fujita T."/>
            <person name="Oishi K."/>
            <person name="Shin-I T."/>
            <person name="Kuroki Y."/>
            <person name="Toyoda A."/>
            <person name="Suzuki Y."/>
            <person name="Hashimoto A."/>
            <person name="Yamaguchi K."/>
            <person name="Sugano A."/>
            <person name="Kohara Y."/>
            <person name="Fujiyama A."/>
            <person name="Anterola A."/>
            <person name="Aoki S."/>
            <person name="Ashton N."/>
            <person name="Barbazuk W.B."/>
            <person name="Barker E."/>
            <person name="Bennetzen J."/>
            <person name="Bezanilla M."/>
            <person name="Blankenship R."/>
            <person name="Cho S.H."/>
            <person name="Dutcher S."/>
            <person name="Estelle M."/>
            <person name="Fawcett J.A."/>
            <person name="Gundlach H."/>
            <person name="Hanada K."/>
            <person name="Heyl A."/>
            <person name="Hicks K.A."/>
            <person name="Hugh J."/>
            <person name="Lohr M."/>
            <person name="Mayer K."/>
            <person name="Melkozernov A."/>
            <person name="Murata T."/>
            <person name="Nelson D."/>
            <person name="Pils B."/>
            <person name="Prigge M."/>
            <person name="Reiss B."/>
            <person name="Renner T."/>
            <person name="Rombauts S."/>
            <person name="Rushton P."/>
            <person name="Sanderfoot A."/>
            <person name="Schween G."/>
            <person name="Shiu S.-H."/>
            <person name="Stueber K."/>
            <person name="Theodoulou F.L."/>
            <person name="Tu H."/>
            <person name="Van de Peer Y."/>
            <person name="Verrier P.J."/>
            <person name="Waters E."/>
            <person name="Wood A."/>
            <person name="Yang L."/>
            <person name="Cove D."/>
            <person name="Cuming A."/>
            <person name="Hasebe M."/>
            <person name="Lucas S."/>
            <person name="Mishler D.B."/>
            <person name="Reski R."/>
            <person name="Grigoriev I."/>
            <person name="Quatrano R.S."/>
            <person name="Boore J.L."/>
        </authorList>
    </citation>
    <scope>NUCLEOTIDE SEQUENCE [LARGE SCALE GENOMIC DNA]</scope>
    <source>
        <strain evidence="2 3">cv. Gransden 2004</strain>
    </source>
</reference>
<dbReference type="EMBL" id="ABEU02000025">
    <property type="protein sequence ID" value="PNR27761.1"/>
    <property type="molecule type" value="Genomic_DNA"/>
</dbReference>
<keyword evidence="3" id="KW-1185">Reference proteome</keyword>
<evidence type="ECO:0000313" key="1">
    <source>
        <dbReference type="EMBL" id="PNR27761.1"/>
    </source>
</evidence>
<gene>
    <name evidence="1" type="ORF">PHYPA_029913</name>
</gene>
<dbReference type="InParanoid" id="A0A2K1IEQ8"/>
<dbReference type="EnsemblPlants" id="Pp3c25_13370V3.1">
    <property type="protein sequence ID" value="PAC:32979592.CDS.1"/>
    <property type="gene ID" value="Pp3c25_13370"/>
</dbReference>